<gene>
    <name evidence="1" type="ORF">GGR17_001313</name>
</gene>
<dbReference type="AlphaFoldDB" id="A0A840CBS9"/>
<name>A0A840CBS9_9RHOB</name>
<dbReference type="RefSeq" id="WP_054537615.1">
    <property type="nucleotide sequence ID" value="NZ_JACIEQ010000001.1"/>
</dbReference>
<reference evidence="1" key="1">
    <citation type="submission" date="2020-08" db="EMBL/GenBank/DDBJ databases">
        <title>Genomic Encyclopedia of Type Strains, Phase IV (KMG-IV): sequencing the most valuable type-strain genomes for metagenomic binning, comparative biology and taxonomic classification.</title>
        <authorList>
            <person name="Goeker M."/>
        </authorList>
    </citation>
    <scope>NUCLEOTIDE SEQUENCE [LARGE SCALE GENOMIC DNA]</scope>
    <source>
        <strain evidence="1">DSM 105040</strain>
    </source>
</reference>
<dbReference type="EMBL" id="JACIEQ010000001">
    <property type="protein sequence ID" value="MBB4021522.1"/>
    <property type="molecule type" value="Genomic_DNA"/>
</dbReference>
<evidence type="ECO:0000313" key="1">
    <source>
        <dbReference type="EMBL" id="MBB4021522.1"/>
    </source>
</evidence>
<evidence type="ECO:0000313" key="2">
    <source>
        <dbReference type="Proteomes" id="UP000585681"/>
    </source>
</evidence>
<proteinExistence type="predicted"/>
<dbReference type="Proteomes" id="UP000585681">
    <property type="component" value="Unassembled WGS sequence"/>
</dbReference>
<organism evidence="1 2">
    <name type="scientific">Actibacterium naphthalenivorans</name>
    <dbReference type="NCBI Taxonomy" id="1614693"/>
    <lineage>
        <taxon>Bacteria</taxon>
        <taxon>Pseudomonadati</taxon>
        <taxon>Pseudomonadota</taxon>
        <taxon>Alphaproteobacteria</taxon>
        <taxon>Rhodobacterales</taxon>
        <taxon>Roseobacteraceae</taxon>
        <taxon>Actibacterium</taxon>
    </lineage>
</organism>
<sequence length="62" mass="6919">MSRHIIDQTRQSDATDCAAQYARIARAAGPNKASLQLQRRPVGPASGRRLMEFLRIARGRRA</sequence>
<protein>
    <submittedName>
        <fullName evidence="1">Uncharacterized protein</fullName>
    </submittedName>
</protein>
<keyword evidence="2" id="KW-1185">Reference proteome</keyword>
<accession>A0A840CBS9</accession>
<comment type="caution">
    <text evidence="1">The sequence shown here is derived from an EMBL/GenBank/DDBJ whole genome shotgun (WGS) entry which is preliminary data.</text>
</comment>